<evidence type="ECO:0000256" key="1">
    <source>
        <dbReference type="ARBA" id="ARBA00022603"/>
    </source>
</evidence>
<gene>
    <name evidence="5" type="ORF">B1B_06153</name>
</gene>
<keyword evidence="4" id="KW-0694">RNA-binding</keyword>
<dbReference type="GO" id="GO:0003723">
    <property type="term" value="F:RNA binding"/>
    <property type="evidence" value="ECO:0007669"/>
    <property type="project" value="UniProtKB-KW"/>
</dbReference>
<feature type="non-terminal residue" evidence="5">
    <location>
        <position position="92"/>
    </location>
</feature>
<dbReference type="EMBL" id="AUZY01003918">
    <property type="protein sequence ID" value="EQD66399.1"/>
    <property type="molecule type" value="Genomic_DNA"/>
</dbReference>
<proteinExistence type="predicted"/>
<dbReference type="Pfam" id="PF00398">
    <property type="entry name" value="RrnaAD"/>
    <property type="match status" value="1"/>
</dbReference>
<evidence type="ECO:0000256" key="2">
    <source>
        <dbReference type="ARBA" id="ARBA00022679"/>
    </source>
</evidence>
<dbReference type="SUPFAM" id="SSF53335">
    <property type="entry name" value="S-adenosyl-L-methionine-dependent methyltransferases"/>
    <property type="match status" value="1"/>
</dbReference>
<dbReference type="InterPro" id="IPR020596">
    <property type="entry name" value="rRNA_Ade_Mease_Trfase_CS"/>
</dbReference>
<dbReference type="Gene3D" id="3.40.50.150">
    <property type="entry name" value="Vaccinia Virus protein VP39"/>
    <property type="match status" value="1"/>
</dbReference>
<dbReference type="InterPro" id="IPR001737">
    <property type="entry name" value="KsgA/Erm"/>
</dbReference>
<dbReference type="PROSITE" id="PS01131">
    <property type="entry name" value="RRNA_A_DIMETH"/>
    <property type="match status" value="1"/>
</dbReference>
<protein>
    <submittedName>
        <fullName evidence="5">Ribosomal RNA adenine methylase transferase</fullName>
        <ecNumber evidence="5">2.1.1.-</ecNumber>
    </submittedName>
</protein>
<dbReference type="AlphaFoldDB" id="T1CIJ6"/>
<dbReference type="EC" id="2.1.1.-" evidence="5"/>
<dbReference type="PROSITE" id="PS51689">
    <property type="entry name" value="SAM_RNA_A_N6_MT"/>
    <property type="match status" value="1"/>
</dbReference>
<reference evidence="5" key="1">
    <citation type="submission" date="2013-08" db="EMBL/GenBank/DDBJ databases">
        <authorList>
            <person name="Mendez C."/>
            <person name="Richter M."/>
            <person name="Ferrer M."/>
            <person name="Sanchez J."/>
        </authorList>
    </citation>
    <scope>NUCLEOTIDE SEQUENCE</scope>
</reference>
<evidence type="ECO:0000313" key="5">
    <source>
        <dbReference type="EMBL" id="EQD66399.1"/>
    </source>
</evidence>
<dbReference type="PANTHER" id="PTHR11727:SF7">
    <property type="entry name" value="DIMETHYLADENOSINE TRANSFERASE-RELATED"/>
    <property type="match status" value="1"/>
</dbReference>
<dbReference type="InterPro" id="IPR029063">
    <property type="entry name" value="SAM-dependent_MTases_sf"/>
</dbReference>
<keyword evidence="2 5" id="KW-0808">Transferase</keyword>
<comment type="caution">
    <text evidence="5">The sequence shown here is derived from an EMBL/GenBank/DDBJ whole genome shotgun (WGS) entry which is preliminary data.</text>
</comment>
<sequence length="92" mass="10098">MSGTARKGFSKKYGQVFLRNREIAEFEADLLDSGSASILEIGPGEGFLTEVLLERGFNVVAVEPDHRLADYLTARFATHVGGKRLTILQKSV</sequence>
<evidence type="ECO:0000256" key="4">
    <source>
        <dbReference type="ARBA" id="ARBA00022884"/>
    </source>
</evidence>
<dbReference type="GO" id="GO:0000179">
    <property type="term" value="F:rRNA (adenine-N6,N6-)-dimethyltransferase activity"/>
    <property type="evidence" value="ECO:0007669"/>
    <property type="project" value="InterPro"/>
</dbReference>
<evidence type="ECO:0000256" key="3">
    <source>
        <dbReference type="ARBA" id="ARBA00022691"/>
    </source>
</evidence>
<name>T1CIJ6_9ZZZZ</name>
<dbReference type="PANTHER" id="PTHR11727">
    <property type="entry name" value="DIMETHYLADENOSINE TRANSFERASE"/>
    <property type="match status" value="1"/>
</dbReference>
<keyword evidence="1 5" id="KW-0489">Methyltransferase</keyword>
<organism evidence="5">
    <name type="scientific">mine drainage metagenome</name>
    <dbReference type="NCBI Taxonomy" id="410659"/>
    <lineage>
        <taxon>unclassified sequences</taxon>
        <taxon>metagenomes</taxon>
        <taxon>ecological metagenomes</taxon>
    </lineage>
</organism>
<reference evidence="5" key="2">
    <citation type="journal article" date="2014" name="ISME J.">
        <title>Microbial stratification in low pH oxic and suboxic macroscopic growths along an acid mine drainage.</title>
        <authorList>
            <person name="Mendez-Garcia C."/>
            <person name="Mesa V."/>
            <person name="Sprenger R.R."/>
            <person name="Richter M."/>
            <person name="Diez M.S."/>
            <person name="Solano J."/>
            <person name="Bargiela R."/>
            <person name="Golyshina O.V."/>
            <person name="Manteca A."/>
            <person name="Ramos J.L."/>
            <person name="Gallego J.R."/>
            <person name="Llorente I."/>
            <person name="Martins Dos Santos V.A."/>
            <person name="Jensen O.N."/>
            <person name="Pelaez A.I."/>
            <person name="Sanchez J."/>
            <person name="Ferrer M."/>
        </authorList>
    </citation>
    <scope>NUCLEOTIDE SEQUENCE</scope>
</reference>
<keyword evidence="3" id="KW-0949">S-adenosyl-L-methionine</keyword>
<accession>T1CIJ6</accession>